<evidence type="ECO:0000313" key="1">
    <source>
        <dbReference type="EMBL" id="RCK63753.1"/>
    </source>
</evidence>
<dbReference type="OrthoDB" id="2253354at2759"/>
<dbReference type="AlphaFoldDB" id="A0A367YD05"/>
<keyword evidence="2" id="KW-1185">Reference proteome</keyword>
<dbReference type="EMBL" id="QLNQ01000023">
    <property type="protein sequence ID" value="RCK63753.1"/>
    <property type="molecule type" value="Genomic_DNA"/>
</dbReference>
<sequence>MFTRSLPRIATGRGTSFIRTNATTAKQYVRSKPKFYDLLKTPTTKSLILTLITTSIIIDTINSRKSLETLKKSYSLKFEILDELVAKLLKNEKTDIASELKLANSYTENKYNSRTDIEVDQQLDQFLKLLADEVEKADDEVNQKQVLEPLTIEKEVQPVVVTKLAEPKPKKTFY</sequence>
<organism evidence="1 2">
    <name type="scientific">Candida viswanathii</name>
    <dbReference type="NCBI Taxonomy" id="5486"/>
    <lineage>
        <taxon>Eukaryota</taxon>
        <taxon>Fungi</taxon>
        <taxon>Dikarya</taxon>
        <taxon>Ascomycota</taxon>
        <taxon>Saccharomycotina</taxon>
        <taxon>Pichiomycetes</taxon>
        <taxon>Debaryomycetaceae</taxon>
        <taxon>Candida/Lodderomyces clade</taxon>
        <taxon>Candida</taxon>
    </lineage>
</organism>
<comment type="caution">
    <text evidence="1">The sequence shown here is derived from an EMBL/GenBank/DDBJ whole genome shotgun (WGS) entry which is preliminary data.</text>
</comment>
<proteinExistence type="predicted"/>
<reference evidence="1 2" key="1">
    <citation type="submission" date="2018-06" db="EMBL/GenBank/DDBJ databases">
        <title>Whole genome sequencing of Candida tropicalis (genome annotated by CSBL at Korea University).</title>
        <authorList>
            <person name="Ahn J."/>
        </authorList>
    </citation>
    <scope>NUCLEOTIDE SEQUENCE [LARGE SCALE GENOMIC DNA]</scope>
    <source>
        <strain evidence="1 2">ATCC 20962</strain>
    </source>
</reference>
<name>A0A367YD05_9ASCO</name>
<protein>
    <submittedName>
        <fullName evidence="1">Uncharacterized protein</fullName>
    </submittedName>
</protein>
<gene>
    <name evidence="1" type="ORF">Cantr_10654</name>
</gene>
<evidence type="ECO:0000313" key="2">
    <source>
        <dbReference type="Proteomes" id="UP000253472"/>
    </source>
</evidence>
<accession>A0A367YD05</accession>
<dbReference type="Proteomes" id="UP000253472">
    <property type="component" value="Unassembled WGS sequence"/>
</dbReference>